<dbReference type="Proteomes" id="UP000221165">
    <property type="component" value="Unassembled WGS sequence"/>
</dbReference>
<dbReference type="EMBL" id="MIGC01008732">
    <property type="protein sequence ID" value="PHJ15305.1"/>
    <property type="molecule type" value="Genomic_DNA"/>
</dbReference>
<keyword evidence="1" id="KW-1133">Transmembrane helix</keyword>
<name>A0A2C6KFQ7_9APIC</name>
<feature type="transmembrane region" description="Helical" evidence="1">
    <location>
        <begin position="15"/>
        <end position="38"/>
    </location>
</feature>
<reference evidence="2 3" key="1">
    <citation type="journal article" date="2017" name="Int. J. Parasitol.">
        <title>The genome of the protozoan parasite Cystoisospora suis and a reverse vaccinology approach to identify vaccine candidates.</title>
        <authorList>
            <person name="Palmieri N."/>
            <person name="Shrestha A."/>
            <person name="Ruttkowski B."/>
            <person name="Beck T."/>
            <person name="Vogl C."/>
            <person name="Tomley F."/>
            <person name="Blake D.P."/>
            <person name="Joachim A."/>
        </authorList>
    </citation>
    <scope>NUCLEOTIDE SEQUENCE [LARGE SCALE GENOMIC DNA]</scope>
    <source>
        <strain evidence="2 3">Wien I</strain>
    </source>
</reference>
<evidence type="ECO:0000256" key="1">
    <source>
        <dbReference type="SAM" id="Phobius"/>
    </source>
</evidence>
<evidence type="ECO:0000313" key="3">
    <source>
        <dbReference type="Proteomes" id="UP000221165"/>
    </source>
</evidence>
<dbReference type="GeneID" id="94434195"/>
<dbReference type="RefSeq" id="XP_067917039.1">
    <property type="nucleotide sequence ID" value="XM_068070984.1"/>
</dbReference>
<evidence type="ECO:0000313" key="2">
    <source>
        <dbReference type="EMBL" id="PHJ15305.1"/>
    </source>
</evidence>
<comment type="caution">
    <text evidence="2">The sequence shown here is derived from an EMBL/GenBank/DDBJ whole genome shotgun (WGS) entry which is preliminary data.</text>
</comment>
<evidence type="ECO:0008006" key="4">
    <source>
        <dbReference type="Google" id="ProtNLM"/>
    </source>
</evidence>
<accession>A0A2C6KFQ7</accession>
<gene>
    <name evidence="2" type="ORF">CSUI_010883</name>
</gene>
<dbReference type="VEuPathDB" id="ToxoDB:CSUI_010883"/>
<organism evidence="2 3">
    <name type="scientific">Cystoisospora suis</name>
    <dbReference type="NCBI Taxonomy" id="483139"/>
    <lineage>
        <taxon>Eukaryota</taxon>
        <taxon>Sar</taxon>
        <taxon>Alveolata</taxon>
        <taxon>Apicomplexa</taxon>
        <taxon>Conoidasida</taxon>
        <taxon>Coccidia</taxon>
        <taxon>Eucoccidiorida</taxon>
        <taxon>Eimeriorina</taxon>
        <taxon>Sarcocystidae</taxon>
        <taxon>Cystoisospora</taxon>
    </lineage>
</organism>
<sequence>MSILYRAPWNEKRDLLLFFFFSWLLLRLFFILLSITGLQERKKIR</sequence>
<proteinExistence type="predicted"/>
<keyword evidence="1" id="KW-0812">Transmembrane</keyword>
<keyword evidence="1" id="KW-0472">Membrane</keyword>
<protein>
    <recommendedName>
        <fullName evidence="4">Transmembrane protein</fullName>
    </recommendedName>
</protein>
<dbReference type="AlphaFoldDB" id="A0A2C6KFQ7"/>
<keyword evidence="3" id="KW-1185">Reference proteome</keyword>